<comment type="caution">
    <text evidence="1">The sequence shown here is derived from an EMBL/GenBank/DDBJ whole genome shotgun (WGS) entry which is preliminary data.</text>
</comment>
<dbReference type="Proteomes" id="UP000713479">
    <property type="component" value="Unassembled WGS sequence"/>
</dbReference>
<dbReference type="InterPro" id="IPR013783">
    <property type="entry name" value="Ig-like_fold"/>
</dbReference>
<protein>
    <submittedName>
        <fullName evidence="1">Ig-like domain repeat protein</fullName>
    </submittedName>
</protein>
<dbReference type="EMBL" id="SUTF01000005">
    <property type="protein sequence ID" value="MBE6510481.1"/>
    <property type="molecule type" value="Genomic_DNA"/>
</dbReference>
<dbReference type="AlphaFoldDB" id="A0A8T3VM86"/>
<gene>
    <name evidence="1" type="ORF">E7Z74_04345</name>
</gene>
<reference evidence="1" key="1">
    <citation type="submission" date="2019-04" db="EMBL/GenBank/DDBJ databases">
        <title>Evolution of Biomass-Degrading Anaerobic Consortia Revealed by Metagenomics.</title>
        <authorList>
            <person name="Peng X."/>
        </authorList>
    </citation>
    <scope>NUCLEOTIDE SEQUENCE</scope>
    <source>
        <strain evidence="1">SIG13</strain>
    </source>
</reference>
<dbReference type="Gene3D" id="2.60.40.10">
    <property type="entry name" value="Immunoglobulins"/>
    <property type="match status" value="1"/>
</dbReference>
<evidence type="ECO:0000313" key="2">
    <source>
        <dbReference type="Proteomes" id="UP000713479"/>
    </source>
</evidence>
<evidence type="ECO:0000313" key="1">
    <source>
        <dbReference type="EMBL" id="MBE6510481.1"/>
    </source>
</evidence>
<organism evidence="1 2">
    <name type="scientific">Methanobrevibacter millerae</name>
    <dbReference type="NCBI Taxonomy" id="230361"/>
    <lineage>
        <taxon>Archaea</taxon>
        <taxon>Methanobacteriati</taxon>
        <taxon>Methanobacteriota</taxon>
        <taxon>Methanomada group</taxon>
        <taxon>Methanobacteria</taxon>
        <taxon>Methanobacteriales</taxon>
        <taxon>Methanobacteriaceae</taxon>
        <taxon>Methanobrevibacter</taxon>
    </lineage>
</organism>
<proteinExistence type="predicted"/>
<sequence>MFISLIIFILSVSAVSAEDSLNDTAIDDINEVELLADGSPKYIVGDTSVDDDLIDLSECSSIVLHVSDSEGVISHRRDATNAVDIQIETGAWGDIEYLKQYKNPDGYFTHAIVTSNGWLIGNGGVTDGSTFRQIESIASEMVVNNEITNSYLSRIYTIMSRYSLGHFVIKAPDGTYGVVFTNLYHVSKLEPGQFLVCPNVYSKSQKGTYDNSLNPIDAAIRITYTDSYGVNRRNVQTYHWKLSTSQNGLFYGVDTYTSNDNGAGVGRSTTSLVDNVYYLGKYISRSSIPVTPNKLYLGNHIFEKTSIDIFKLLTPIKTCLVGEKMDLAYQVNYVSGSSPVVRFAIPEGFELDSASVSKGHYTYDSKSKGLGWYLDNCDEKNQITLSLKAVKSGKFVLFYSLNNNFVNSNNLYANDYGAKISSDTIEKYYKGPERLNIYLKDSSDNPIVGESLTIKINGVDYARTTNENGIASIAINLNPGVYDITANYAGRFGASSTVSTVKVLSTISGDDMVKMFRNGTQYYASFKDTSGNLLKYHAVNFNINGVFYTRNTNENGVAKLNINLNKGTYIITAINPINGDQHSNIIKVLPILVEGHNLTKYYRNASVYSIRVLDDVGNPLANQTVLFNINGVFYNRQSNASGYANLNIRLQPDEYIVTAEYKGYMHSNIVKVLPVLFGNDTESHVNESNFCVKLIDGQGLPYANQSIEFNINGLIYTNITNENGIANLFVNLAKGEYLVTSSYDEYNINNKITMK</sequence>
<name>A0A8T3VM86_9EURY</name>
<accession>A0A8T3VM86</accession>